<keyword evidence="12" id="KW-0832">Ubl conjugation</keyword>
<feature type="compositionally biased region" description="Low complexity" evidence="19">
    <location>
        <begin position="593"/>
        <end position="605"/>
    </location>
</feature>
<dbReference type="Proteomes" id="UP000250572">
    <property type="component" value="Unassembled WGS sequence"/>
</dbReference>
<dbReference type="GO" id="GO:0061630">
    <property type="term" value="F:ubiquitin protein ligase activity"/>
    <property type="evidence" value="ECO:0007669"/>
    <property type="project" value="UniProtKB-EC"/>
</dbReference>
<evidence type="ECO:0000256" key="11">
    <source>
        <dbReference type="ARBA" id="ARBA00022833"/>
    </source>
</evidence>
<evidence type="ECO:0000256" key="10">
    <source>
        <dbReference type="ARBA" id="ARBA00022786"/>
    </source>
</evidence>
<evidence type="ECO:0000256" key="6">
    <source>
        <dbReference type="ARBA" id="ARBA00022499"/>
    </source>
</evidence>
<dbReference type="PANTHER" id="PTHR10782:SF9">
    <property type="entry name" value="E3 SUMO-PROTEIN LIGASE PIAS4"/>
    <property type="match status" value="1"/>
</dbReference>
<keyword evidence="10" id="KW-0833">Ubl conjugation pathway</keyword>
<proteinExistence type="inferred from homology"/>
<evidence type="ECO:0000256" key="14">
    <source>
        <dbReference type="ARBA" id="ARBA00023125"/>
    </source>
</evidence>
<evidence type="ECO:0000256" key="1">
    <source>
        <dbReference type="ARBA" id="ARBA00000900"/>
    </source>
</evidence>
<dbReference type="FunFam" id="1.10.720.30:FF:000009">
    <property type="entry name" value="E3 SUMO-protein ligase PIAS4"/>
    <property type="match status" value="1"/>
</dbReference>
<comment type="subcellular location">
    <subcellularLocation>
        <location evidence="2">Nucleus</location>
    </subcellularLocation>
</comment>
<dbReference type="Gene3D" id="3.30.40.10">
    <property type="entry name" value="Zinc/RING finger domain, C3HC4 (zinc finger)"/>
    <property type="match status" value="1"/>
</dbReference>
<feature type="compositionally biased region" description="Acidic residues" evidence="19">
    <location>
        <begin position="619"/>
        <end position="638"/>
    </location>
</feature>
<dbReference type="GO" id="GO:0003677">
    <property type="term" value="F:DNA binding"/>
    <property type="evidence" value="ECO:0007669"/>
    <property type="project" value="UniProtKB-KW"/>
</dbReference>
<evidence type="ECO:0000256" key="2">
    <source>
        <dbReference type="ARBA" id="ARBA00004123"/>
    </source>
</evidence>
<dbReference type="Gene3D" id="1.10.720.30">
    <property type="entry name" value="SAP domain"/>
    <property type="match status" value="1"/>
</dbReference>
<dbReference type="GO" id="GO:0003712">
    <property type="term" value="F:transcription coregulator activity"/>
    <property type="evidence" value="ECO:0007669"/>
    <property type="project" value="TreeGrafter"/>
</dbReference>
<gene>
    <name evidence="23" type="ORF">CCH79_00007284</name>
</gene>
<dbReference type="Pfam" id="PF14324">
    <property type="entry name" value="PINIT"/>
    <property type="match status" value="1"/>
</dbReference>
<evidence type="ECO:0000259" key="22">
    <source>
        <dbReference type="PROSITE" id="PS51466"/>
    </source>
</evidence>
<evidence type="ECO:0000259" key="20">
    <source>
        <dbReference type="PROSITE" id="PS50800"/>
    </source>
</evidence>
<sequence length="658" mass="72097">MPRPTICLITAANQQVNATPGRHALVGRKGGGYRRIETQVETHLRVHAGPWPVEPGSQTGQRKCRDLRAAPTSRSVREDAKIAFEMSAMYDWFGLSEDLSELQLVVVISSSPSSCCSLFHSSSLCLGLDPVGASPVHCDESPPLLVQDSERGKEGTGEVQNMVKSFRVSDLQTLLASMGRSKSGLKQDLVGRALRLVQTEYSPELLKNVRQLYESRFPKSAAWLPARRPEGVPVTYSSLSSSPSLTSQGTDYLNGISKPLHTPATEVRLVPLPFYQTLETLLPPTELVAHNSEKLQDSHRVFELTPSQADQIRNASELRAGIRSVQVVLRICYSDPIGVQEDQYPPNIAVKVNQSYCHVPGYYPSNKPGVEPRRPCRPINITPWLHLSSVKNGVTITWGNFGKRYSVAVYLVRVFTAADLFNRLKLCSVESAERCRERIQDKLRFDPESEIATTGLRVSLICPLVKMRLGVPCRVLTCAHLQCFDAVFFLQMNEKKPTWTCPVCDKPAPFELLTIDGLLSEILKETSEDIEEIEYLTDGSWRPISDEKEKDRERERSNTPEYPVVDICIPEANGHSPAHSSTSLSGRSGSGSVGTSAAAGGPAAAPGGGVVVDLTLDSSSEEEGGGAGGDSDDTEDSNDSPAPKRGRYNYDKDLVTAY</sequence>
<dbReference type="EC" id="2.3.2.27" evidence="5"/>
<dbReference type="GO" id="GO:0061665">
    <property type="term" value="F:SUMO ligase activity"/>
    <property type="evidence" value="ECO:0007669"/>
    <property type="project" value="TreeGrafter"/>
</dbReference>
<dbReference type="FunFam" id="3.30.40.10:FF:000003">
    <property type="entry name" value="E3 SUMO-protein ligase PIAS2 isoform X1"/>
    <property type="match status" value="1"/>
</dbReference>
<feature type="domain" description="PINIT" evidence="22">
    <location>
        <begin position="255"/>
        <end position="415"/>
    </location>
</feature>
<feature type="domain" description="SAP" evidence="20">
    <location>
        <begin position="163"/>
        <end position="197"/>
    </location>
</feature>
<evidence type="ECO:0000256" key="19">
    <source>
        <dbReference type="SAM" id="MobiDB-lite"/>
    </source>
</evidence>
<comment type="catalytic activity">
    <reaction evidence="1">
        <text>S-ubiquitinyl-[E2 ubiquitin-conjugating enzyme]-L-cysteine + [acceptor protein]-L-lysine = [E2 ubiquitin-conjugating enzyme]-L-cysteine + N(6)-ubiquitinyl-[acceptor protein]-L-lysine.</text>
        <dbReference type="EC" id="2.3.2.27"/>
    </reaction>
</comment>
<evidence type="ECO:0000256" key="18">
    <source>
        <dbReference type="PROSITE-ProRule" id="PRU00452"/>
    </source>
</evidence>
<dbReference type="Pfam" id="PF02037">
    <property type="entry name" value="SAP"/>
    <property type="match status" value="1"/>
</dbReference>
<dbReference type="SUPFAM" id="SSF68906">
    <property type="entry name" value="SAP domain"/>
    <property type="match status" value="1"/>
</dbReference>
<evidence type="ECO:0000313" key="24">
    <source>
        <dbReference type="Proteomes" id="UP000250572"/>
    </source>
</evidence>
<feature type="region of interest" description="Disordered" evidence="19">
    <location>
        <begin position="544"/>
        <end position="658"/>
    </location>
</feature>
<dbReference type="GO" id="GO:0016925">
    <property type="term" value="P:protein sumoylation"/>
    <property type="evidence" value="ECO:0007669"/>
    <property type="project" value="UniProtKB-UniPathway"/>
</dbReference>
<keyword evidence="14" id="KW-0238">DNA-binding</keyword>
<dbReference type="GO" id="GO:0006357">
    <property type="term" value="P:regulation of transcription by RNA polymerase II"/>
    <property type="evidence" value="ECO:0007669"/>
    <property type="project" value="TreeGrafter"/>
</dbReference>
<dbReference type="UniPathway" id="UPA00886"/>
<evidence type="ECO:0000256" key="4">
    <source>
        <dbReference type="ARBA" id="ARBA00005383"/>
    </source>
</evidence>
<name>A0A315VC35_GAMAF</name>
<keyword evidence="13" id="KW-0805">Transcription regulation</keyword>
<dbReference type="PROSITE" id="PS51466">
    <property type="entry name" value="PINIT"/>
    <property type="match status" value="1"/>
</dbReference>
<accession>A0A315VC35</accession>
<feature type="compositionally biased region" description="Basic and acidic residues" evidence="19">
    <location>
        <begin position="648"/>
        <end position="658"/>
    </location>
</feature>
<dbReference type="InterPro" id="IPR023321">
    <property type="entry name" value="PINIT"/>
</dbReference>
<dbReference type="STRING" id="33528.ENSGAFP00000003087"/>
<evidence type="ECO:0000256" key="15">
    <source>
        <dbReference type="ARBA" id="ARBA00023163"/>
    </source>
</evidence>
<feature type="region of interest" description="Disordered" evidence="19">
    <location>
        <begin position="48"/>
        <end position="70"/>
    </location>
</feature>
<evidence type="ECO:0000256" key="5">
    <source>
        <dbReference type="ARBA" id="ARBA00012483"/>
    </source>
</evidence>
<evidence type="ECO:0000256" key="13">
    <source>
        <dbReference type="ARBA" id="ARBA00023015"/>
    </source>
</evidence>
<keyword evidence="9 18" id="KW-0863">Zinc-finger</keyword>
<dbReference type="GO" id="GO:0000785">
    <property type="term" value="C:chromatin"/>
    <property type="evidence" value="ECO:0007669"/>
    <property type="project" value="TreeGrafter"/>
</dbReference>
<dbReference type="InterPro" id="IPR004181">
    <property type="entry name" value="Znf_MIZ"/>
</dbReference>
<keyword evidence="16" id="KW-0539">Nucleus</keyword>
<dbReference type="Gene3D" id="2.60.120.780">
    <property type="entry name" value="PINIT domain"/>
    <property type="match status" value="1"/>
</dbReference>
<dbReference type="InterPro" id="IPR036361">
    <property type="entry name" value="SAP_dom_sf"/>
</dbReference>
<comment type="caution">
    <text evidence="23">The sequence shown here is derived from an EMBL/GenBank/DDBJ whole genome shotgun (WGS) entry which is preliminary data.</text>
</comment>
<feature type="compositionally biased region" description="Basic and acidic residues" evidence="19">
    <location>
        <begin position="544"/>
        <end position="558"/>
    </location>
</feature>
<dbReference type="PROSITE" id="PS50800">
    <property type="entry name" value="SAP"/>
    <property type="match status" value="1"/>
</dbReference>
<dbReference type="GO" id="GO:0008270">
    <property type="term" value="F:zinc ion binding"/>
    <property type="evidence" value="ECO:0007669"/>
    <property type="project" value="UniProtKB-KW"/>
</dbReference>
<comment type="similarity">
    <text evidence="4">Belongs to the PIAS family.</text>
</comment>
<dbReference type="FunFam" id="2.60.120.780:FF:000002">
    <property type="entry name" value="E3 SUMO-protein ligase PIAS4"/>
    <property type="match status" value="1"/>
</dbReference>
<dbReference type="GO" id="GO:0005634">
    <property type="term" value="C:nucleus"/>
    <property type="evidence" value="ECO:0007669"/>
    <property type="project" value="UniProtKB-SubCell"/>
</dbReference>
<evidence type="ECO:0000313" key="23">
    <source>
        <dbReference type="EMBL" id="PWA20786.1"/>
    </source>
</evidence>
<keyword evidence="15" id="KW-0804">Transcription</keyword>
<dbReference type="Pfam" id="PF02891">
    <property type="entry name" value="zf-MIZ"/>
    <property type="match status" value="1"/>
</dbReference>
<evidence type="ECO:0000256" key="3">
    <source>
        <dbReference type="ARBA" id="ARBA00004718"/>
    </source>
</evidence>
<feature type="domain" description="SP-RING-type" evidence="21">
    <location>
        <begin position="447"/>
        <end position="532"/>
    </location>
</feature>
<protein>
    <recommendedName>
        <fullName evidence="5">RING-type E3 ubiquitin transferase</fullName>
        <ecNumber evidence="5">2.3.2.27</ecNumber>
    </recommendedName>
    <alternativeName>
        <fullName evidence="17">Protein inhibitor of activated STAT protein 4</fullName>
    </alternativeName>
</protein>
<evidence type="ECO:0000256" key="17">
    <source>
        <dbReference type="ARBA" id="ARBA00076593"/>
    </source>
</evidence>
<comment type="pathway">
    <text evidence="3">Protein modification; protein sumoylation.</text>
</comment>
<reference evidence="23 24" key="1">
    <citation type="journal article" date="2018" name="G3 (Bethesda)">
        <title>A High-Quality Reference Genome for the Invasive Mosquitofish Gambusia affinis Using a Chicago Library.</title>
        <authorList>
            <person name="Hoffberg S.L."/>
            <person name="Troendle N.J."/>
            <person name="Glenn T.C."/>
            <person name="Mahmud O."/>
            <person name="Louha S."/>
            <person name="Chalopin D."/>
            <person name="Bennetzen J.L."/>
            <person name="Mauricio R."/>
        </authorList>
    </citation>
    <scope>NUCLEOTIDE SEQUENCE [LARGE SCALE GENOMIC DNA]</scope>
    <source>
        <strain evidence="23">NE01/NJP1002.9</strain>
        <tissue evidence="23">Muscle</tissue>
    </source>
</reference>
<keyword evidence="7" id="KW-0808">Transferase</keyword>
<dbReference type="InterPro" id="IPR038654">
    <property type="entry name" value="PINIT_sf"/>
</dbReference>
<dbReference type="InterPro" id="IPR003034">
    <property type="entry name" value="SAP_dom"/>
</dbReference>
<evidence type="ECO:0000256" key="8">
    <source>
        <dbReference type="ARBA" id="ARBA00022723"/>
    </source>
</evidence>
<evidence type="ECO:0000256" key="9">
    <source>
        <dbReference type="ARBA" id="ARBA00022771"/>
    </source>
</evidence>
<keyword evidence="24" id="KW-1185">Reference proteome</keyword>
<evidence type="ECO:0000259" key="21">
    <source>
        <dbReference type="PROSITE" id="PS51044"/>
    </source>
</evidence>
<organism evidence="23 24">
    <name type="scientific">Gambusia affinis</name>
    <name type="common">Western mosquitofish</name>
    <name type="synonym">Heterandria affinis</name>
    <dbReference type="NCBI Taxonomy" id="33528"/>
    <lineage>
        <taxon>Eukaryota</taxon>
        <taxon>Metazoa</taxon>
        <taxon>Chordata</taxon>
        <taxon>Craniata</taxon>
        <taxon>Vertebrata</taxon>
        <taxon>Euteleostomi</taxon>
        <taxon>Actinopterygii</taxon>
        <taxon>Neopterygii</taxon>
        <taxon>Teleostei</taxon>
        <taxon>Neoteleostei</taxon>
        <taxon>Acanthomorphata</taxon>
        <taxon>Ovalentaria</taxon>
        <taxon>Atherinomorphae</taxon>
        <taxon>Cyprinodontiformes</taxon>
        <taxon>Poeciliidae</taxon>
        <taxon>Poeciliinae</taxon>
        <taxon>Gambusia</taxon>
    </lineage>
</organism>
<dbReference type="SMART" id="SM00513">
    <property type="entry name" value="SAP"/>
    <property type="match status" value="1"/>
</dbReference>
<evidence type="ECO:0000256" key="16">
    <source>
        <dbReference type="ARBA" id="ARBA00023242"/>
    </source>
</evidence>
<keyword evidence="8" id="KW-0479">Metal-binding</keyword>
<dbReference type="AlphaFoldDB" id="A0A315VC35"/>
<keyword evidence="11" id="KW-0862">Zinc</keyword>
<keyword evidence="6" id="KW-1017">Isopeptide bond</keyword>
<evidence type="ECO:0000256" key="7">
    <source>
        <dbReference type="ARBA" id="ARBA00022679"/>
    </source>
</evidence>
<dbReference type="InterPro" id="IPR013083">
    <property type="entry name" value="Znf_RING/FYVE/PHD"/>
</dbReference>
<dbReference type="CDD" id="cd16821">
    <property type="entry name" value="SP-RING_PIAS4"/>
    <property type="match status" value="1"/>
</dbReference>
<dbReference type="PANTHER" id="PTHR10782">
    <property type="entry name" value="ZINC FINGER MIZ DOMAIN-CONTAINING PROTEIN"/>
    <property type="match status" value="1"/>
</dbReference>
<dbReference type="PROSITE" id="PS51044">
    <property type="entry name" value="ZF_SP_RING"/>
    <property type="match status" value="1"/>
</dbReference>
<dbReference type="EMBL" id="NHOQ01001926">
    <property type="protein sequence ID" value="PWA20786.1"/>
    <property type="molecule type" value="Genomic_DNA"/>
</dbReference>
<evidence type="ECO:0000256" key="12">
    <source>
        <dbReference type="ARBA" id="ARBA00022843"/>
    </source>
</evidence>